<proteinExistence type="predicted"/>
<dbReference type="EMBL" id="CP034539">
    <property type="protein sequence ID" value="AZQ33229.1"/>
    <property type="molecule type" value="Genomic_DNA"/>
</dbReference>
<evidence type="ECO:0000313" key="1">
    <source>
        <dbReference type="EMBL" id="AZQ33229.1"/>
    </source>
</evidence>
<name>A0A3S9M216_9ACTN</name>
<dbReference type="Proteomes" id="UP000280298">
    <property type="component" value="Chromosome"/>
</dbReference>
<dbReference type="AlphaFoldDB" id="A0A3S9M216"/>
<sequence length="85" mass="8943">MVAVISGLCGLAAAALRIRGRTALAREQRRAMAVVIVAARGTGRSVTVRQQVAGTKWSVDIGTDRTIADGRTVHSGWAVEGEEAR</sequence>
<protein>
    <submittedName>
        <fullName evidence="1">Uncharacterized protein</fullName>
    </submittedName>
</protein>
<evidence type="ECO:0000313" key="2">
    <source>
        <dbReference type="Proteomes" id="UP000280298"/>
    </source>
</evidence>
<accession>A0A3S9M216</accession>
<dbReference type="RefSeq" id="WP_126389723.1">
    <property type="nucleotide sequence ID" value="NZ_CP034539.1"/>
</dbReference>
<organism evidence="1 2">
    <name type="scientific">Streptomyces cyaneochromogenes</name>
    <dbReference type="NCBI Taxonomy" id="2496836"/>
    <lineage>
        <taxon>Bacteria</taxon>
        <taxon>Bacillati</taxon>
        <taxon>Actinomycetota</taxon>
        <taxon>Actinomycetes</taxon>
        <taxon>Kitasatosporales</taxon>
        <taxon>Streptomycetaceae</taxon>
        <taxon>Streptomyces</taxon>
    </lineage>
</organism>
<dbReference type="KEGG" id="scya:EJ357_07005"/>
<keyword evidence="2" id="KW-1185">Reference proteome</keyword>
<gene>
    <name evidence="1" type="ORF">EJ357_07005</name>
</gene>
<reference evidence="1 2" key="1">
    <citation type="journal article" date="2019" name="Int. J. Syst. Evol. Microbiol.">
        <title>Streptomyces cyaneochromogenes sp. nov., a blue pigment-producing actinomycete from manganese-contaminated soil.</title>
        <authorList>
            <person name="Tang X."/>
            <person name="Zhao J."/>
            <person name="Li K."/>
            <person name="Chen Z."/>
            <person name="Sun Y."/>
            <person name="Gao J."/>
        </authorList>
    </citation>
    <scope>NUCLEOTIDE SEQUENCE [LARGE SCALE GENOMIC DNA]</scope>
    <source>
        <strain evidence="1 2">MK-45</strain>
    </source>
</reference>